<dbReference type="InterPro" id="IPR003607">
    <property type="entry name" value="HD/PDEase_dom"/>
</dbReference>
<dbReference type="CDD" id="cd00077">
    <property type="entry name" value="HDc"/>
    <property type="match status" value="1"/>
</dbReference>
<dbReference type="InterPro" id="IPR052020">
    <property type="entry name" value="Cyclic_di-GMP/3'3'-cGAMP_PDE"/>
</dbReference>
<sequence length="267" mass="30804">MVSEFRNNLSISPSYDDSIIEEIADVQDALYDASSIISADVEELEAMNEELEENYRNIQRLSQEIRNAFFDFSEKLVDIVEGIEGETGQHVKRTKELVRLIVNEIEIDEEYKEKIVNFSPLHDIGKIYVPKEILLKPDKLTPEEFEEVKKHTIYAKRLLTHPYFAVALNIALYHHENYDGTGYPEGLKGEDIPLEARIVKIVDVYDALRGCRPYKRALSHEEAMKIILEGDGRVGPSHFDPKLLEIFKSKSEELIKLYENTDAERSE</sequence>
<keyword evidence="1" id="KW-0175">Coiled coil</keyword>
<name>A0A7C4CCI7_9BACT</name>
<dbReference type="PANTHER" id="PTHR45228">
    <property type="entry name" value="CYCLIC DI-GMP PHOSPHODIESTERASE TM_0186-RELATED"/>
    <property type="match status" value="1"/>
</dbReference>
<dbReference type="PROSITE" id="PS51832">
    <property type="entry name" value="HD_GYP"/>
    <property type="match status" value="1"/>
</dbReference>
<feature type="coiled-coil region" evidence="1">
    <location>
        <begin position="34"/>
        <end position="68"/>
    </location>
</feature>
<proteinExistence type="predicted"/>
<dbReference type="Gene3D" id="1.10.3210.10">
    <property type="entry name" value="Hypothetical protein af1432"/>
    <property type="match status" value="1"/>
</dbReference>
<reference evidence="3" key="1">
    <citation type="journal article" date="2020" name="mSystems">
        <title>Genome- and Community-Level Interaction Insights into Carbon Utilization and Element Cycling Functions of Hydrothermarchaeota in Hydrothermal Sediment.</title>
        <authorList>
            <person name="Zhou Z."/>
            <person name="Liu Y."/>
            <person name="Xu W."/>
            <person name="Pan J."/>
            <person name="Luo Z.H."/>
            <person name="Li M."/>
        </authorList>
    </citation>
    <scope>NUCLEOTIDE SEQUENCE [LARGE SCALE GENOMIC DNA]</scope>
    <source>
        <strain evidence="3">SpSt-609</strain>
    </source>
</reference>
<organism evidence="3">
    <name type="scientific">Fervidobacterium thailandense</name>
    <dbReference type="NCBI Taxonomy" id="1008305"/>
    <lineage>
        <taxon>Bacteria</taxon>
        <taxon>Thermotogati</taxon>
        <taxon>Thermotogota</taxon>
        <taxon>Thermotogae</taxon>
        <taxon>Thermotogales</taxon>
        <taxon>Fervidobacteriaceae</taxon>
        <taxon>Fervidobacterium</taxon>
    </lineage>
</organism>
<comment type="caution">
    <text evidence="3">The sequence shown here is derived from an EMBL/GenBank/DDBJ whole genome shotgun (WGS) entry which is preliminary data.</text>
</comment>
<dbReference type="Pfam" id="PF13487">
    <property type="entry name" value="HD_5"/>
    <property type="match status" value="1"/>
</dbReference>
<evidence type="ECO:0000259" key="2">
    <source>
        <dbReference type="PROSITE" id="PS51832"/>
    </source>
</evidence>
<accession>A0A7C4CCI7</accession>
<protein>
    <submittedName>
        <fullName evidence="3">HD domain-containing protein</fullName>
    </submittedName>
</protein>
<gene>
    <name evidence="3" type="ORF">ENT77_00540</name>
</gene>
<dbReference type="PANTHER" id="PTHR45228:SF8">
    <property type="entry name" value="TWO-COMPONENT RESPONSE REGULATOR-RELATED"/>
    <property type="match status" value="1"/>
</dbReference>
<feature type="domain" description="HD-GYP" evidence="2">
    <location>
        <begin position="65"/>
        <end position="263"/>
    </location>
</feature>
<dbReference type="SMART" id="SM00471">
    <property type="entry name" value="HDc"/>
    <property type="match status" value="1"/>
</dbReference>
<dbReference type="AlphaFoldDB" id="A0A7C4CCI7"/>
<evidence type="ECO:0000256" key="1">
    <source>
        <dbReference type="SAM" id="Coils"/>
    </source>
</evidence>
<dbReference type="SUPFAM" id="SSF109604">
    <property type="entry name" value="HD-domain/PDEase-like"/>
    <property type="match status" value="1"/>
</dbReference>
<dbReference type="InterPro" id="IPR037522">
    <property type="entry name" value="HD_GYP_dom"/>
</dbReference>
<dbReference type="EMBL" id="DSZY01000005">
    <property type="protein sequence ID" value="HGU39680.1"/>
    <property type="molecule type" value="Genomic_DNA"/>
</dbReference>
<evidence type="ECO:0000313" key="3">
    <source>
        <dbReference type="EMBL" id="HGU39680.1"/>
    </source>
</evidence>